<evidence type="ECO:0000313" key="1">
    <source>
        <dbReference type="EMBL" id="KAB8253194.1"/>
    </source>
</evidence>
<protein>
    <submittedName>
        <fullName evidence="1">Uncharacterized protein</fullName>
    </submittedName>
</protein>
<accession>A0A5N6HH81</accession>
<gene>
    <name evidence="1" type="ORF">BDV35DRAFT_138</name>
</gene>
<dbReference type="VEuPathDB" id="FungiDB:AFLA_007932"/>
<dbReference type="AlphaFoldDB" id="A0A5N6HH81"/>
<name>A0A5N6HH81_ASPFL</name>
<reference evidence="1" key="1">
    <citation type="submission" date="2019-04" db="EMBL/GenBank/DDBJ databases">
        <title>Friends and foes A comparative genomics study of 23 Aspergillus species from section Flavi.</title>
        <authorList>
            <consortium name="DOE Joint Genome Institute"/>
            <person name="Kjaerbolling I."/>
            <person name="Vesth T."/>
            <person name="Frisvad J.C."/>
            <person name="Nybo J.L."/>
            <person name="Theobald S."/>
            <person name="Kildgaard S."/>
            <person name="Isbrandt T."/>
            <person name="Kuo A."/>
            <person name="Sato A."/>
            <person name="Lyhne E.K."/>
            <person name="Kogle M.E."/>
            <person name="Wiebenga A."/>
            <person name="Kun R.S."/>
            <person name="Lubbers R.J."/>
            <person name="Makela M.R."/>
            <person name="Barry K."/>
            <person name="Chovatia M."/>
            <person name="Clum A."/>
            <person name="Daum C."/>
            <person name="Haridas S."/>
            <person name="He G."/>
            <person name="LaButti K."/>
            <person name="Lipzen A."/>
            <person name="Mondo S."/>
            <person name="Riley R."/>
            <person name="Salamov A."/>
            <person name="Simmons B.A."/>
            <person name="Magnuson J.K."/>
            <person name="Henrissat B."/>
            <person name="Mortensen U.H."/>
            <person name="Larsen T.O."/>
            <person name="Devries R.P."/>
            <person name="Grigoriev I.V."/>
            <person name="Machida M."/>
            <person name="Baker S.E."/>
            <person name="Andersen M.R."/>
        </authorList>
    </citation>
    <scope>NUCLEOTIDE SEQUENCE [LARGE SCALE GENOMIC DNA]</scope>
    <source>
        <strain evidence="1">CBS 121.62</strain>
    </source>
</reference>
<organism evidence="1">
    <name type="scientific">Aspergillus flavus</name>
    <dbReference type="NCBI Taxonomy" id="5059"/>
    <lineage>
        <taxon>Eukaryota</taxon>
        <taxon>Fungi</taxon>
        <taxon>Dikarya</taxon>
        <taxon>Ascomycota</taxon>
        <taxon>Pezizomycotina</taxon>
        <taxon>Eurotiomycetes</taxon>
        <taxon>Eurotiomycetidae</taxon>
        <taxon>Eurotiales</taxon>
        <taxon>Aspergillaceae</taxon>
        <taxon>Aspergillus</taxon>
        <taxon>Aspergillus subgen. Circumdati</taxon>
    </lineage>
</organism>
<proteinExistence type="predicted"/>
<dbReference type="Proteomes" id="UP000325434">
    <property type="component" value="Unassembled WGS sequence"/>
</dbReference>
<sequence>MCRTRTYLEFVQLALHKRRSALKAHIWGLLSSKDSCSEQKRELGPIYLGGRWEPNAPMRNPGSSDIYWTARDAASLHIRPHPRLVPSSTVANYRLPQATLYPSHR</sequence>
<dbReference type="EMBL" id="ML734551">
    <property type="protein sequence ID" value="KAB8253194.1"/>
    <property type="molecule type" value="Genomic_DNA"/>
</dbReference>